<dbReference type="RefSeq" id="WP_268234720.1">
    <property type="nucleotide sequence ID" value="NZ_BMCG01000003.1"/>
</dbReference>
<dbReference type="Pfam" id="PF13681">
    <property type="entry name" value="PilX"/>
    <property type="match status" value="1"/>
</dbReference>
<dbReference type="Proteomes" id="UP000620266">
    <property type="component" value="Unassembled WGS sequence"/>
</dbReference>
<feature type="domain" description="PilX/PilW C-terminal" evidence="1">
    <location>
        <begin position="104"/>
        <end position="198"/>
    </location>
</feature>
<evidence type="ECO:0000313" key="4">
    <source>
        <dbReference type="Proteomes" id="UP000620266"/>
    </source>
</evidence>
<dbReference type="InterPro" id="IPR025205">
    <property type="entry name" value="PilX/PilW_C"/>
</dbReference>
<evidence type="ECO:0000313" key="3">
    <source>
        <dbReference type="EMBL" id="GGC10937.1"/>
    </source>
</evidence>
<dbReference type="AlphaFoldDB" id="A0A8J2UPU2"/>
<evidence type="ECO:0008006" key="5">
    <source>
        <dbReference type="Google" id="ProtNLM"/>
    </source>
</evidence>
<name>A0A8J2UPU2_9BURK</name>
<keyword evidence="4" id="KW-1185">Reference proteome</keyword>
<organism evidence="3 4">
    <name type="scientific">Oxalicibacterium flavum</name>
    <dbReference type="NCBI Taxonomy" id="179467"/>
    <lineage>
        <taxon>Bacteria</taxon>
        <taxon>Pseudomonadati</taxon>
        <taxon>Pseudomonadota</taxon>
        <taxon>Betaproteobacteria</taxon>
        <taxon>Burkholderiales</taxon>
        <taxon>Oxalobacteraceae</taxon>
        <taxon>Oxalicibacterium</taxon>
    </lineage>
</organism>
<feature type="domain" description="Type 4 fimbrial biogenesis protein PilX N-terminal" evidence="2">
    <location>
        <begin position="9"/>
        <end position="58"/>
    </location>
</feature>
<accession>A0A8J2UPU2</accession>
<reference evidence="3" key="1">
    <citation type="journal article" date="2014" name="Int. J. Syst. Evol. Microbiol.">
        <title>Complete genome sequence of Corynebacterium casei LMG S-19264T (=DSM 44701T), isolated from a smear-ripened cheese.</title>
        <authorList>
            <consortium name="US DOE Joint Genome Institute (JGI-PGF)"/>
            <person name="Walter F."/>
            <person name="Albersmeier A."/>
            <person name="Kalinowski J."/>
            <person name="Ruckert C."/>
        </authorList>
    </citation>
    <scope>NUCLEOTIDE SEQUENCE</scope>
    <source>
        <strain evidence="3">CCM 7086</strain>
    </source>
</reference>
<gene>
    <name evidence="3" type="ORF">GCM10007205_20170</name>
</gene>
<comment type="caution">
    <text evidence="3">The sequence shown here is derived from an EMBL/GenBank/DDBJ whole genome shotgun (WGS) entry which is preliminary data.</text>
</comment>
<protein>
    <recommendedName>
        <fullName evidence="5">Pilus assembly protein</fullName>
    </recommendedName>
</protein>
<reference evidence="3" key="2">
    <citation type="submission" date="2020-09" db="EMBL/GenBank/DDBJ databases">
        <authorList>
            <person name="Sun Q."/>
            <person name="Sedlacek I."/>
        </authorList>
    </citation>
    <scope>NUCLEOTIDE SEQUENCE</scope>
    <source>
        <strain evidence="3">CCM 7086</strain>
    </source>
</reference>
<sequence>MRRRADGQRGVTLVMTLLMLAGVLLLATAAAQIALQGEKSARNDRDRQIAFRAAEAALHDAEMDIEGMAGGASSRAHLFTAAVLHELSLPQATCGVGESNPLLGICRSADEAHAWQAVDFLSEGENMAAVPYGRFTGQVFPAGEGPLSALPPRYVVEFLPYRRVGTSAADPDYLYRITAVGFGTRAVTQVALQAFYRKAPS</sequence>
<evidence type="ECO:0000259" key="2">
    <source>
        <dbReference type="Pfam" id="PF14341"/>
    </source>
</evidence>
<dbReference type="Pfam" id="PF14341">
    <property type="entry name" value="PilX_N"/>
    <property type="match status" value="1"/>
</dbReference>
<proteinExistence type="predicted"/>
<dbReference type="InterPro" id="IPR025746">
    <property type="entry name" value="PilX_N_dom"/>
</dbReference>
<evidence type="ECO:0000259" key="1">
    <source>
        <dbReference type="Pfam" id="PF13681"/>
    </source>
</evidence>
<dbReference type="EMBL" id="BMCG01000003">
    <property type="protein sequence ID" value="GGC10937.1"/>
    <property type="molecule type" value="Genomic_DNA"/>
</dbReference>